<keyword evidence="2 9" id="KW-0004">4Fe-4S</keyword>
<feature type="domain" description="Radical SAM core" evidence="12">
    <location>
        <begin position="218"/>
        <end position="448"/>
    </location>
</feature>
<keyword evidence="3 9" id="KW-0808">Transferase</keyword>
<dbReference type="InterPro" id="IPR058240">
    <property type="entry name" value="rSAM_sf"/>
</dbReference>
<dbReference type="InterPro" id="IPR002792">
    <property type="entry name" value="TRAM_dom"/>
</dbReference>
<keyword evidence="6 9" id="KW-0408">Iron</keyword>
<dbReference type="PROSITE" id="PS51449">
    <property type="entry name" value="MTTASE_N"/>
    <property type="match status" value="1"/>
</dbReference>
<sequence>MKHMNEKEIGLVPQNEPDRQYYFIERASRLLKERFEKMVASGEAETIYGKEQLEHLLDKKRYGTFHITTFGCQMNARDSEKLLGILEAVGYESVDTEEADFVLYNTCTVRENANLRVYGRLGQLGARKKKYPHMMIALCGCMMQEKEVVEKIKKSYRYVDLIFGTHNIFKLAELVSACLEAREEETEREEAGLHARHRMVVDVWKDTDMIVEDLPVERKYPFKSGVNIMFGCNNFCSYCIVPYVRGRERSRKPEEIIKEIKRLVADGVVEVMLLGQNVNSYGKNLETPMTFAQLLQEVEMIDGLERIRFMTSHPKDLSDELIQVMAQSKKICRHLHLPLQSGSSRILKVMNRHYTKEQFLALAKKIKTSIPDISLTTDIIVGFPGETNEDFEETLDVVRKVRFDSAFTFIYSKRTGTPAASMEGQVPEEVVKARFDRLLKEVQEISAEVCGRDVHTVQQVLVEEVNDHSPELMTGRMSNNTVVHFPGDASMIGTLKDVYLEESRGFYYMGRIYQD</sequence>
<evidence type="ECO:0000256" key="3">
    <source>
        <dbReference type="ARBA" id="ARBA00022679"/>
    </source>
</evidence>
<dbReference type="InterPro" id="IPR038135">
    <property type="entry name" value="Methylthiotransferase_N_sf"/>
</dbReference>
<feature type="binding site" evidence="9">
    <location>
        <position position="239"/>
    </location>
    <ligand>
        <name>[4Fe-4S] cluster</name>
        <dbReference type="ChEBI" id="CHEBI:49883"/>
        <label>2</label>
        <note>4Fe-4S-S-AdoMet</note>
    </ligand>
</feature>
<dbReference type="EC" id="2.8.4.3" evidence="8 9"/>
<dbReference type="NCBIfam" id="TIGR01574">
    <property type="entry name" value="miaB-methiolase"/>
    <property type="match status" value="1"/>
</dbReference>
<dbReference type="NCBIfam" id="TIGR00089">
    <property type="entry name" value="MiaB/RimO family radical SAM methylthiotransferase"/>
    <property type="match status" value="1"/>
</dbReference>
<dbReference type="EMBL" id="BAABXL010000001">
    <property type="protein sequence ID" value="GAA6268583.1"/>
    <property type="molecule type" value="Genomic_DNA"/>
</dbReference>
<dbReference type="Pfam" id="PF04055">
    <property type="entry name" value="Radical_SAM"/>
    <property type="match status" value="1"/>
</dbReference>
<dbReference type="InterPro" id="IPR013848">
    <property type="entry name" value="Methylthiotransferase_N"/>
</dbReference>
<dbReference type="Pfam" id="PF01938">
    <property type="entry name" value="TRAM"/>
    <property type="match status" value="1"/>
</dbReference>
<feature type="binding site" evidence="9">
    <location>
        <position position="72"/>
    </location>
    <ligand>
        <name>[4Fe-4S] cluster</name>
        <dbReference type="ChEBI" id="CHEBI:49883"/>
        <label>1</label>
    </ligand>
</feature>
<dbReference type="InterPro" id="IPR023404">
    <property type="entry name" value="rSAM_horseshoe"/>
</dbReference>
<keyword evidence="7 9" id="KW-0411">Iron-sulfur</keyword>
<dbReference type="PANTHER" id="PTHR43020:SF2">
    <property type="entry name" value="MITOCHONDRIAL TRNA METHYLTHIOTRANSFERASE CDK5RAP1"/>
    <property type="match status" value="1"/>
</dbReference>
<accession>A0ABQ0AX41</accession>
<name>A0ABQ0AX41_9FIRM</name>
<dbReference type="CDD" id="cd01335">
    <property type="entry name" value="Radical_SAM"/>
    <property type="match status" value="1"/>
</dbReference>
<organism evidence="13 14">
    <name type="scientific">Enterocloster alcoholdehydrogenati</name>
    <dbReference type="NCBI Taxonomy" id="2547410"/>
    <lineage>
        <taxon>Bacteria</taxon>
        <taxon>Bacillati</taxon>
        <taxon>Bacillota</taxon>
        <taxon>Clostridia</taxon>
        <taxon>Lachnospirales</taxon>
        <taxon>Lachnospiraceae</taxon>
        <taxon>Enterocloster</taxon>
    </lineage>
</organism>
<comment type="subcellular location">
    <subcellularLocation>
        <location evidence="9">Cytoplasm</location>
    </subcellularLocation>
</comment>
<dbReference type="InterPro" id="IPR005839">
    <property type="entry name" value="Methylthiotransferase"/>
</dbReference>
<keyword evidence="9" id="KW-0963">Cytoplasm</keyword>
<evidence type="ECO:0000256" key="5">
    <source>
        <dbReference type="ARBA" id="ARBA00022723"/>
    </source>
</evidence>
<dbReference type="PROSITE" id="PS51918">
    <property type="entry name" value="RADICAL_SAM"/>
    <property type="match status" value="1"/>
</dbReference>
<feature type="binding site" evidence="9">
    <location>
        <position position="236"/>
    </location>
    <ligand>
        <name>[4Fe-4S] cluster</name>
        <dbReference type="ChEBI" id="CHEBI:49883"/>
        <label>2</label>
        <note>4Fe-4S-S-AdoMet</note>
    </ligand>
</feature>
<dbReference type="Pfam" id="PF00919">
    <property type="entry name" value="UPF0004"/>
    <property type="match status" value="1"/>
</dbReference>
<comment type="cofactor">
    <cofactor evidence="9">
        <name>[4Fe-4S] cluster</name>
        <dbReference type="ChEBI" id="CHEBI:49883"/>
    </cofactor>
    <text evidence="9">Binds 2 [4Fe-4S] clusters. One cluster is coordinated with 3 cysteines and an exchangeable S-adenosyl-L-methionine.</text>
</comment>
<comment type="caution">
    <text evidence="13">The sequence shown here is derived from an EMBL/GenBank/DDBJ whole genome shotgun (WGS) entry which is preliminary data.</text>
</comment>
<dbReference type="Gene3D" id="3.40.50.12160">
    <property type="entry name" value="Methylthiotransferase, N-terminal domain"/>
    <property type="match status" value="1"/>
</dbReference>
<dbReference type="PANTHER" id="PTHR43020">
    <property type="entry name" value="CDK5 REGULATORY SUBUNIT-ASSOCIATED PROTEIN 1"/>
    <property type="match status" value="1"/>
</dbReference>
<dbReference type="PROSITE" id="PS50926">
    <property type="entry name" value="TRAM"/>
    <property type="match status" value="1"/>
</dbReference>
<evidence type="ECO:0000259" key="11">
    <source>
        <dbReference type="PROSITE" id="PS51449"/>
    </source>
</evidence>
<dbReference type="InterPro" id="IPR020612">
    <property type="entry name" value="Methylthiotransferase_CS"/>
</dbReference>
<evidence type="ECO:0000259" key="12">
    <source>
        <dbReference type="PROSITE" id="PS51918"/>
    </source>
</evidence>
<reference evidence="13 14" key="1">
    <citation type="submission" date="2024-04" db="EMBL/GenBank/DDBJ databases">
        <title>Defined microbial consortia suppress multidrug-resistant proinflammatory Enterobacteriaceae via ecological control.</title>
        <authorList>
            <person name="Furuichi M."/>
            <person name="Kawaguchi T."/>
            <person name="Pust M."/>
            <person name="Yasuma K."/>
            <person name="Plichta D."/>
            <person name="Hasegawa N."/>
            <person name="Ohya T."/>
            <person name="Bhattarai S."/>
            <person name="Sasajima S."/>
            <person name="Aoto Y."/>
            <person name="Tuganbaev T."/>
            <person name="Yaginuma M."/>
            <person name="Ueda M."/>
            <person name="Okahashi N."/>
            <person name="Amafuji K."/>
            <person name="Kiridooshi Y."/>
            <person name="Sugita K."/>
            <person name="Strazar M."/>
            <person name="Skelly A."/>
            <person name="Suda W."/>
            <person name="Hattori M."/>
            <person name="Nakamoto N."/>
            <person name="Caballero S."/>
            <person name="Norman J."/>
            <person name="Olle B."/>
            <person name="Tanoue T."/>
            <person name="Arita M."/>
            <person name="Bucci V."/>
            <person name="Atarashi K."/>
            <person name="Xavier R."/>
            <person name="Honda K."/>
        </authorList>
    </citation>
    <scope>NUCLEOTIDE SEQUENCE [LARGE SCALE GENOMIC DNA]</scope>
    <source>
        <strain evidence="14">f13</strain>
    </source>
</reference>
<evidence type="ECO:0000256" key="2">
    <source>
        <dbReference type="ARBA" id="ARBA00022485"/>
    </source>
</evidence>
<dbReference type="SUPFAM" id="SSF102114">
    <property type="entry name" value="Radical SAM enzymes"/>
    <property type="match status" value="1"/>
</dbReference>
<comment type="catalytic activity">
    <reaction evidence="9">
        <text>N(6)-dimethylallyladenosine(37) in tRNA + (sulfur carrier)-SH + AH2 + 2 S-adenosyl-L-methionine = 2-methylsulfanyl-N(6)-dimethylallyladenosine(37) in tRNA + (sulfur carrier)-H + 5'-deoxyadenosine + L-methionine + A + S-adenosyl-L-homocysteine + 2 H(+)</text>
        <dbReference type="Rhea" id="RHEA:37067"/>
        <dbReference type="Rhea" id="RHEA-COMP:10375"/>
        <dbReference type="Rhea" id="RHEA-COMP:10376"/>
        <dbReference type="Rhea" id="RHEA-COMP:14737"/>
        <dbReference type="Rhea" id="RHEA-COMP:14739"/>
        <dbReference type="ChEBI" id="CHEBI:13193"/>
        <dbReference type="ChEBI" id="CHEBI:15378"/>
        <dbReference type="ChEBI" id="CHEBI:17319"/>
        <dbReference type="ChEBI" id="CHEBI:17499"/>
        <dbReference type="ChEBI" id="CHEBI:29917"/>
        <dbReference type="ChEBI" id="CHEBI:57844"/>
        <dbReference type="ChEBI" id="CHEBI:57856"/>
        <dbReference type="ChEBI" id="CHEBI:59789"/>
        <dbReference type="ChEBI" id="CHEBI:64428"/>
        <dbReference type="ChEBI" id="CHEBI:74415"/>
        <dbReference type="ChEBI" id="CHEBI:74417"/>
        <dbReference type="EC" id="2.8.4.3"/>
    </reaction>
</comment>
<dbReference type="InterPro" id="IPR006463">
    <property type="entry name" value="MiaB_methiolase"/>
</dbReference>
<dbReference type="HAMAP" id="MF_01864">
    <property type="entry name" value="tRNA_metthiotr_MiaB"/>
    <property type="match status" value="1"/>
</dbReference>
<evidence type="ECO:0000313" key="14">
    <source>
        <dbReference type="Proteomes" id="UP001600894"/>
    </source>
</evidence>
<dbReference type="SFLD" id="SFLDG01082">
    <property type="entry name" value="B12-binding_domain_containing"/>
    <property type="match status" value="1"/>
</dbReference>
<dbReference type="SMART" id="SM00729">
    <property type="entry name" value="Elp3"/>
    <property type="match status" value="1"/>
</dbReference>
<feature type="binding site" evidence="9">
    <location>
        <position position="107"/>
    </location>
    <ligand>
        <name>[4Fe-4S] cluster</name>
        <dbReference type="ChEBI" id="CHEBI:49883"/>
        <label>1</label>
    </ligand>
</feature>
<comment type="function">
    <text evidence="1 9">Catalyzes the methylthiolation of N6-(dimethylallyl)adenosine (i(6)A), leading to the formation of 2-methylthio-N6-(dimethylallyl)adenosine (ms(2)i(6)A) at position 37 in tRNAs that read codons beginning with uridine.</text>
</comment>
<evidence type="ECO:0000256" key="1">
    <source>
        <dbReference type="ARBA" id="ARBA00003234"/>
    </source>
</evidence>
<dbReference type="InterPro" id="IPR006638">
    <property type="entry name" value="Elp3/MiaA/NifB-like_rSAM"/>
</dbReference>
<dbReference type="RefSeq" id="WP_390469613.1">
    <property type="nucleotide sequence ID" value="NZ_BAABXL010000001.1"/>
</dbReference>
<comment type="subunit">
    <text evidence="9">Monomer.</text>
</comment>
<evidence type="ECO:0000256" key="8">
    <source>
        <dbReference type="ARBA" id="ARBA00033765"/>
    </source>
</evidence>
<dbReference type="Gene3D" id="3.80.30.20">
    <property type="entry name" value="tm_1862 like domain"/>
    <property type="match status" value="1"/>
</dbReference>
<dbReference type="InterPro" id="IPR007197">
    <property type="entry name" value="rSAM"/>
</dbReference>
<evidence type="ECO:0000256" key="4">
    <source>
        <dbReference type="ARBA" id="ARBA00022691"/>
    </source>
</evidence>
<evidence type="ECO:0000259" key="10">
    <source>
        <dbReference type="PROSITE" id="PS50926"/>
    </source>
</evidence>
<evidence type="ECO:0000256" key="7">
    <source>
        <dbReference type="ARBA" id="ARBA00023014"/>
    </source>
</evidence>
<dbReference type="SFLD" id="SFLDF00273">
    <property type="entry name" value="(dimethylallyl)adenosine_tRNA"/>
    <property type="match status" value="1"/>
</dbReference>
<feature type="domain" description="MTTase N-terminal" evidence="11">
    <location>
        <begin position="63"/>
        <end position="180"/>
    </location>
</feature>
<proteinExistence type="inferred from homology"/>
<feature type="binding site" evidence="9">
    <location>
        <position position="141"/>
    </location>
    <ligand>
        <name>[4Fe-4S] cluster</name>
        <dbReference type="ChEBI" id="CHEBI:49883"/>
        <label>1</label>
    </ligand>
</feature>
<feature type="domain" description="TRAM" evidence="10">
    <location>
        <begin position="447"/>
        <end position="514"/>
    </location>
</feature>
<dbReference type="SFLD" id="SFLDS00029">
    <property type="entry name" value="Radical_SAM"/>
    <property type="match status" value="1"/>
</dbReference>
<evidence type="ECO:0000313" key="13">
    <source>
        <dbReference type="EMBL" id="GAA6268583.1"/>
    </source>
</evidence>
<comment type="similarity">
    <text evidence="9">Belongs to the methylthiotransferase family. MiaB subfamily.</text>
</comment>
<evidence type="ECO:0000256" key="6">
    <source>
        <dbReference type="ARBA" id="ARBA00023004"/>
    </source>
</evidence>
<feature type="binding site" evidence="9">
    <location>
        <position position="232"/>
    </location>
    <ligand>
        <name>[4Fe-4S] cluster</name>
        <dbReference type="ChEBI" id="CHEBI:49883"/>
        <label>2</label>
        <note>4Fe-4S-S-AdoMet</note>
    </ligand>
</feature>
<keyword evidence="5 9" id="KW-0479">Metal-binding</keyword>
<evidence type="ECO:0000256" key="9">
    <source>
        <dbReference type="HAMAP-Rule" id="MF_01864"/>
    </source>
</evidence>
<protein>
    <recommendedName>
        <fullName evidence="8 9">tRNA-2-methylthio-N(6)-dimethylallyladenosine synthase</fullName>
        <ecNumber evidence="8 9">2.8.4.3</ecNumber>
    </recommendedName>
    <alternativeName>
        <fullName evidence="9">(Dimethylallyl)adenosine tRNA methylthiotransferase MiaB</fullName>
    </alternativeName>
    <alternativeName>
        <fullName evidence="9">tRNA-i(6)A37 methylthiotransferase</fullName>
    </alternativeName>
</protein>
<keyword evidence="4 9" id="KW-0949">S-adenosyl-L-methionine</keyword>
<keyword evidence="9" id="KW-0819">tRNA processing</keyword>
<keyword evidence="14" id="KW-1185">Reference proteome</keyword>
<dbReference type="PROSITE" id="PS01278">
    <property type="entry name" value="MTTASE_RADICAL"/>
    <property type="match status" value="1"/>
</dbReference>
<dbReference type="SFLD" id="SFLDG01061">
    <property type="entry name" value="methylthiotransferase"/>
    <property type="match status" value="1"/>
</dbReference>
<gene>
    <name evidence="9 13" type="primary">miaB</name>
    <name evidence="13" type="ORF">F130042H8_16430</name>
</gene>
<dbReference type="Proteomes" id="UP001600894">
    <property type="component" value="Unassembled WGS sequence"/>
</dbReference>